<evidence type="ECO:0000259" key="2">
    <source>
        <dbReference type="Pfam" id="PF01548"/>
    </source>
</evidence>
<feature type="domain" description="Transposase IS116/IS110/IS902 C-terminal" evidence="3">
    <location>
        <begin position="221"/>
        <end position="297"/>
    </location>
</feature>
<dbReference type="AlphaFoldDB" id="A0A916SP35"/>
<evidence type="ECO:0000256" key="1">
    <source>
        <dbReference type="SAM" id="Coils"/>
    </source>
</evidence>
<sequence length="346" mass="38085">MVALKEERQMTAVHILAIDLAKRSFQVCATDRGGAVLFNRALSRARLQQLLSEQPPCIVAMEACATSHFWGRFAQSCGHKVRLIPPIYVKPFVKRQKNDAADAAAIAEAALRPNMHYVEVKSAEHQARAVAFRTHQCFVRQRTQLINALRGHLGEFGIVVAQGPANLTAVAGVLADETNDLPDGVREIGQLYLDQIRLLTEKIDGLMLKLREATKANEDMRRLCTVPGVGPVTAGAILAFAPDLRAFKSGRNFAAWLGLVPRQHSTGGKTRLGGVSKMGQTDIRKLLIVGAMSLIRWIVRKGVLPDNWLGGILGRKPRMVAAVALANKMARIIWAMMTREQNYRMA</sequence>
<dbReference type="InterPro" id="IPR003346">
    <property type="entry name" value="Transposase_20"/>
</dbReference>
<dbReference type="GO" id="GO:0006281">
    <property type="term" value="P:DNA repair"/>
    <property type="evidence" value="ECO:0007669"/>
    <property type="project" value="InterPro"/>
</dbReference>
<evidence type="ECO:0000313" key="4">
    <source>
        <dbReference type="EMBL" id="GGB10533.1"/>
    </source>
</evidence>
<dbReference type="Proteomes" id="UP000646478">
    <property type="component" value="Unassembled WGS sequence"/>
</dbReference>
<dbReference type="PANTHER" id="PTHR33055">
    <property type="entry name" value="TRANSPOSASE FOR INSERTION SEQUENCE ELEMENT IS1111A"/>
    <property type="match status" value="1"/>
</dbReference>
<name>A0A916SP35_9HYPH</name>
<evidence type="ECO:0000259" key="3">
    <source>
        <dbReference type="Pfam" id="PF02371"/>
    </source>
</evidence>
<dbReference type="Pfam" id="PF02371">
    <property type="entry name" value="Transposase_20"/>
    <property type="match status" value="1"/>
</dbReference>
<reference evidence="4" key="1">
    <citation type="journal article" date="2014" name="Int. J. Syst. Evol. Microbiol.">
        <title>Complete genome sequence of Corynebacterium casei LMG S-19264T (=DSM 44701T), isolated from a smear-ripened cheese.</title>
        <authorList>
            <consortium name="US DOE Joint Genome Institute (JGI-PGF)"/>
            <person name="Walter F."/>
            <person name="Albersmeier A."/>
            <person name="Kalinowski J."/>
            <person name="Ruckert C."/>
        </authorList>
    </citation>
    <scope>NUCLEOTIDE SEQUENCE</scope>
    <source>
        <strain evidence="4">CGMCC 1.15082</strain>
    </source>
</reference>
<dbReference type="NCBIfam" id="NF033542">
    <property type="entry name" value="transpos_IS110"/>
    <property type="match status" value="1"/>
</dbReference>
<reference evidence="4" key="2">
    <citation type="submission" date="2020-09" db="EMBL/GenBank/DDBJ databases">
        <authorList>
            <person name="Sun Q."/>
            <person name="Zhou Y."/>
        </authorList>
    </citation>
    <scope>NUCLEOTIDE SEQUENCE</scope>
    <source>
        <strain evidence="4">CGMCC 1.15082</strain>
    </source>
</reference>
<dbReference type="GO" id="GO:0006313">
    <property type="term" value="P:DNA transposition"/>
    <property type="evidence" value="ECO:0007669"/>
    <property type="project" value="InterPro"/>
</dbReference>
<dbReference type="InterPro" id="IPR047650">
    <property type="entry name" value="Transpos_IS110"/>
</dbReference>
<protein>
    <submittedName>
        <fullName evidence="4">Family 20 transposase</fullName>
    </submittedName>
</protein>
<evidence type="ECO:0000313" key="5">
    <source>
        <dbReference type="Proteomes" id="UP000646478"/>
    </source>
</evidence>
<accession>A0A916SP35</accession>
<comment type="caution">
    <text evidence="4">The sequence shown here is derived from an EMBL/GenBank/DDBJ whole genome shotgun (WGS) entry which is preliminary data.</text>
</comment>
<gene>
    <name evidence="4" type="ORF">GCM10011491_43080</name>
</gene>
<keyword evidence="5" id="KW-1185">Reference proteome</keyword>
<feature type="coiled-coil region" evidence="1">
    <location>
        <begin position="196"/>
        <end position="223"/>
    </location>
</feature>
<proteinExistence type="predicted"/>
<keyword evidence="1" id="KW-0175">Coiled coil</keyword>
<dbReference type="Pfam" id="PF01548">
    <property type="entry name" value="DEDD_Tnp_IS110"/>
    <property type="match status" value="1"/>
</dbReference>
<dbReference type="InterPro" id="IPR011257">
    <property type="entry name" value="DNA_glycosylase"/>
</dbReference>
<feature type="domain" description="Transposase IS110-like N-terminal" evidence="2">
    <location>
        <begin position="17"/>
        <end position="155"/>
    </location>
</feature>
<dbReference type="GO" id="GO:0003677">
    <property type="term" value="F:DNA binding"/>
    <property type="evidence" value="ECO:0007669"/>
    <property type="project" value="InterPro"/>
</dbReference>
<dbReference type="SUPFAM" id="SSF48150">
    <property type="entry name" value="DNA-glycosylase"/>
    <property type="match status" value="1"/>
</dbReference>
<dbReference type="EMBL" id="BMHH01000030">
    <property type="protein sequence ID" value="GGB10533.1"/>
    <property type="molecule type" value="Genomic_DNA"/>
</dbReference>
<dbReference type="GO" id="GO:0004803">
    <property type="term" value="F:transposase activity"/>
    <property type="evidence" value="ECO:0007669"/>
    <property type="project" value="InterPro"/>
</dbReference>
<dbReference type="InterPro" id="IPR002525">
    <property type="entry name" value="Transp_IS110-like_N"/>
</dbReference>
<organism evidence="4 5">
    <name type="scientific">Brucella endophytica</name>
    <dbReference type="NCBI Taxonomy" id="1963359"/>
    <lineage>
        <taxon>Bacteria</taxon>
        <taxon>Pseudomonadati</taxon>
        <taxon>Pseudomonadota</taxon>
        <taxon>Alphaproteobacteria</taxon>
        <taxon>Hyphomicrobiales</taxon>
        <taxon>Brucellaceae</taxon>
        <taxon>Brucella/Ochrobactrum group</taxon>
        <taxon>Brucella</taxon>
    </lineage>
</organism>
<dbReference type="PANTHER" id="PTHR33055:SF3">
    <property type="entry name" value="PUTATIVE TRANSPOSASE FOR IS117-RELATED"/>
    <property type="match status" value="1"/>
</dbReference>